<keyword evidence="4" id="KW-0479">Metal-binding</keyword>
<dbReference type="InterPro" id="IPR057457">
    <property type="entry name" value="CAPS_C2"/>
</dbReference>
<dbReference type="PROSITE" id="PS51258">
    <property type="entry name" value="MHD1"/>
    <property type="match status" value="1"/>
</dbReference>
<feature type="domain" description="C2" evidence="14">
    <location>
        <begin position="348"/>
        <end position="466"/>
    </location>
</feature>
<feature type="compositionally biased region" description="Basic and acidic residues" evidence="12">
    <location>
        <begin position="67"/>
        <end position="80"/>
    </location>
</feature>
<evidence type="ECO:0000256" key="8">
    <source>
        <dbReference type="ARBA" id="ARBA00023121"/>
    </source>
</evidence>
<dbReference type="RefSeq" id="XP_038826633.1">
    <property type="nucleotide sequence ID" value="XM_038970705.1"/>
</dbReference>
<evidence type="ECO:0000256" key="9">
    <source>
        <dbReference type="ARBA" id="ARBA00023136"/>
    </source>
</evidence>
<gene>
    <name evidence="17" type="primary">LOC120025942</name>
</gene>
<dbReference type="GO" id="GO:0015031">
    <property type="term" value="P:protein transport"/>
    <property type="evidence" value="ECO:0007669"/>
    <property type="project" value="UniProtKB-KW"/>
</dbReference>
<proteinExistence type="predicted"/>
<dbReference type="FunFam" id="2.30.29.30:FF:000007">
    <property type="entry name" value="Calcium-dependent secretion activator 2 isoform B"/>
    <property type="match status" value="1"/>
</dbReference>
<evidence type="ECO:0000256" key="10">
    <source>
        <dbReference type="ARBA" id="ARBA00023329"/>
    </source>
</evidence>
<keyword evidence="10" id="KW-0968">Cytoplasmic vesicle</keyword>
<dbReference type="GO" id="GO:1990504">
    <property type="term" value="P:dense core granule exocytosis"/>
    <property type="evidence" value="ECO:0007669"/>
    <property type="project" value="InterPro"/>
</dbReference>
<organism evidence="16 17">
    <name type="scientific">Salvelinus namaycush</name>
    <name type="common">Lake trout</name>
    <name type="synonym">Salmo namaycush</name>
    <dbReference type="NCBI Taxonomy" id="8040"/>
    <lineage>
        <taxon>Eukaryota</taxon>
        <taxon>Metazoa</taxon>
        <taxon>Chordata</taxon>
        <taxon>Craniata</taxon>
        <taxon>Vertebrata</taxon>
        <taxon>Euteleostomi</taxon>
        <taxon>Actinopterygii</taxon>
        <taxon>Neopterygii</taxon>
        <taxon>Teleostei</taxon>
        <taxon>Protacanthopterygii</taxon>
        <taxon>Salmoniformes</taxon>
        <taxon>Salmonidae</taxon>
        <taxon>Salmoninae</taxon>
        <taxon>Salvelinus</taxon>
    </lineage>
</organism>
<dbReference type="GO" id="GO:0098793">
    <property type="term" value="C:presynapse"/>
    <property type="evidence" value="ECO:0007669"/>
    <property type="project" value="GOC"/>
</dbReference>
<dbReference type="PANTHER" id="PTHR12166:SF6">
    <property type="entry name" value="CALCIUM-DEPENDENT SECRETION ACTIVATOR 1"/>
    <property type="match status" value="1"/>
</dbReference>
<keyword evidence="16" id="KW-1185">Reference proteome</keyword>
<keyword evidence="5" id="KW-0106">Calcium</keyword>
<dbReference type="SMART" id="SM00233">
    <property type="entry name" value="PH"/>
    <property type="match status" value="1"/>
</dbReference>
<evidence type="ECO:0000259" key="15">
    <source>
        <dbReference type="PROSITE" id="PS51258"/>
    </source>
</evidence>
<dbReference type="GO" id="GO:0030659">
    <property type="term" value="C:cytoplasmic vesicle membrane"/>
    <property type="evidence" value="ECO:0007669"/>
    <property type="project" value="UniProtKB-SubCell"/>
</dbReference>
<dbReference type="InterPro" id="IPR011993">
    <property type="entry name" value="PH-like_dom_sf"/>
</dbReference>
<evidence type="ECO:0000256" key="1">
    <source>
        <dbReference type="ARBA" id="ARBA00004156"/>
    </source>
</evidence>
<dbReference type="PANTHER" id="PTHR12166">
    <property type="entry name" value="CALCIUM-DEPENDENT SECRETION ACTIVATOR"/>
    <property type="match status" value="1"/>
</dbReference>
<dbReference type="SMART" id="SM01145">
    <property type="entry name" value="DUF1041"/>
    <property type="match status" value="1"/>
</dbReference>
<evidence type="ECO:0000313" key="16">
    <source>
        <dbReference type="Proteomes" id="UP000808372"/>
    </source>
</evidence>
<dbReference type="GO" id="GO:0098978">
    <property type="term" value="C:glutamatergic synapse"/>
    <property type="evidence" value="ECO:0007669"/>
    <property type="project" value="TreeGrafter"/>
</dbReference>
<dbReference type="GO" id="GO:0046872">
    <property type="term" value="F:metal ion binding"/>
    <property type="evidence" value="ECO:0007669"/>
    <property type="project" value="UniProtKB-KW"/>
</dbReference>
<dbReference type="PROSITE" id="PS50004">
    <property type="entry name" value="C2"/>
    <property type="match status" value="1"/>
</dbReference>
<feature type="region of interest" description="Disordered" evidence="12">
    <location>
        <begin position="1"/>
        <end position="80"/>
    </location>
</feature>
<dbReference type="InterPro" id="IPR001849">
    <property type="entry name" value="PH_domain"/>
</dbReference>
<dbReference type="Proteomes" id="UP000808372">
    <property type="component" value="Chromosome 2"/>
</dbReference>
<evidence type="ECO:0000256" key="12">
    <source>
        <dbReference type="SAM" id="MobiDB-lite"/>
    </source>
</evidence>
<feature type="compositionally biased region" description="Low complexity" evidence="12">
    <location>
        <begin position="39"/>
        <end position="66"/>
    </location>
</feature>
<keyword evidence="2" id="KW-0813">Transport</keyword>
<evidence type="ECO:0000256" key="7">
    <source>
        <dbReference type="ARBA" id="ARBA00023018"/>
    </source>
</evidence>
<evidence type="ECO:0000256" key="2">
    <source>
        <dbReference type="ARBA" id="ARBA00022448"/>
    </source>
</evidence>
<dbReference type="GO" id="GO:0045921">
    <property type="term" value="P:positive regulation of exocytosis"/>
    <property type="evidence" value="ECO:0007669"/>
    <property type="project" value="TreeGrafter"/>
</dbReference>
<evidence type="ECO:0000256" key="4">
    <source>
        <dbReference type="ARBA" id="ARBA00022723"/>
    </source>
</evidence>
<dbReference type="Gene3D" id="2.30.29.30">
    <property type="entry name" value="Pleckstrin-homology domain (PH domain)/Phosphotyrosine-binding domain (PTB)"/>
    <property type="match status" value="1"/>
</dbReference>
<feature type="domain" description="PH" evidence="13">
    <location>
        <begin position="489"/>
        <end position="592"/>
    </location>
</feature>
<dbReference type="PROSITE" id="PS50003">
    <property type="entry name" value="PH_DOMAIN"/>
    <property type="match status" value="1"/>
</dbReference>
<feature type="domain" description="MHD1" evidence="15">
    <location>
        <begin position="909"/>
        <end position="1040"/>
    </location>
</feature>
<dbReference type="InterPro" id="IPR014770">
    <property type="entry name" value="Munc13_1"/>
</dbReference>
<dbReference type="GO" id="GO:0008289">
    <property type="term" value="F:lipid binding"/>
    <property type="evidence" value="ECO:0007669"/>
    <property type="project" value="UniProtKB-KW"/>
</dbReference>
<feature type="region of interest" description="Disordered" evidence="12">
    <location>
        <begin position="1261"/>
        <end position="1281"/>
    </location>
</feature>
<dbReference type="SUPFAM" id="SSF50729">
    <property type="entry name" value="PH domain-like"/>
    <property type="match status" value="1"/>
</dbReference>
<protein>
    <submittedName>
        <fullName evidence="17">Calcium-dependent secretion activator 1-like isoform X3</fullName>
    </submittedName>
</protein>
<feature type="compositionally biased region" description="Acidic residues" evidence="12">
    <location>
        <begin position="1"/>
        <end position="16"/>
    </location>
</feature>
<dbReference type="GeneID" id="120025942"/>
<evidence type="ECO:0000259" key="13">
    <source>
        <dbReference type="PROSITE" id="PS50003"/>
    </source>
</evidence>
<dbReference type="InterPro" id="IPR000008">
    <property type="entry name" value="C2_dom"/>
</dbReference>
<comment type="subcellular location">
    <subcellularLocation>
        <location evidence="1">Cytoplasmic vesicle membrane</location>
    </subcellularLocation>
    <subcellularLocation>
        <location evidence="11">Synapse</location>
    </subcellularLocation>
</comment>
<evidence type="ECO:0000256" key="5">
    <source>
        <dbReference type="ARBA" id="ARBA00022837"/>
    </source>
</evidence>
<dbReference type="Pfam" id="PF25341">
    <property type="entry name" value="C2_CAPS"/>
    <property type="match status" value="1"/>
</dbReference>
<dbReference type="FunFam" id="1.10.357.50:FF:000002">
    <property type="entry name" value="calcium-dependent secretion activator 2 isoform X7"/>
    <property type="match status" value="1"/>
</dbReference>
<keyword evidence="3" id="KW-0268">Exocytosis</keyword>
<dbReference type="InterPro" id="IPR033227">
    <property type="entry name" value="CAPS"/>
</dbReference>
<dbReference type="Pfam" id="PF06292">
    <property type="entry name" value="MUN"/>
    <property type="match status" value="2"/>
</dbReference>
<keyword evidence="7" id="KW-0770">Synapse</keyword>
<accession>A0A8U0PK56</accession>
<name>A0A8U0PK56_SALNM</name>
<dbReference type="GO" id="GO:0016079">
    <property type="term" value="P:synaptic vesicle exocytosis"/>
    <property type="evidence" value="ECO:0007669"/>
    <property type="project" value="InterPro"/>
</dbReference>
<keyword evidence="9" id="KW-0472">Membrane</keyword>
<evidence type="ECO:0000259" key="14">
    <source>
        <dbReference type="PROSITE" id="PS50004"/>
    </source>
</evidence>
<dbReference type="InterPro" id="IPR010439">
    <property type="entry name" value="MUN_dom"/>
</dbReference>
<keyword evidence="8" id="KW-0446">Lipid-binding</keyword>
<reference evidence="17" key="1">
    <citation type="submission" date="2025-08" db="UniProtKB">
        <authorList>
            <consortium name="RefSeq"/>
        </authorList>
    </citation>
    <scope>IDENTIFICATION</scope>
    <source>
        <tissue evidence="17">White muscle</tissue>
    </source>
</reference>
<evidence type="ECO:0000256" key="3">
    <source>
        <dbReference type="ARBA" id="ARBA00022483"/>
    </source>
</evidence>
<dbReference type="Pfam" id="PF00169">
    <property type="entry name" value="PH"/>
    <property type="match status" value="1"/>
</dbReference>
<sequence length="1281" mass="146020">MLDPSSSEEESDGGMVEEEHHHKEASAPQSGARISPSRTSESSGGLAPSSSRSSARPTSPSPSAASEQEKVEEANLQKEEEERKKKLQLYVFVMRCIAYPFNAKQPTDMARRQQKITEQQLRQTNDRFKAFLNGDTQIVADEAFINAVQSYYEVFLKSDRVAKMVQSGGFSANDCREVFKRHIEKRVRSLPEIDGLSKETVLSSWMAKFDTIYRGDEDPRKAQQRMTASAASELILSKDQLYEMFQNILGIKKFEHQLLYNACQLDNLDEQAAQIRRELDGRLQMADQIARVSKFPKFVSKEMEQMYIEELKASVNQLMANLESMPVSKGGEFKLQKLKKGHNTSIMDMGQEDENTLSKSDVVLSFTLEVVIMEVVGLKSLAPNRIVYCTMEVEGGEKLQTDQAEASKPTWGTQGDFTTTHPLPAVKVKLFTESTGVLALEDKELGRVVLHPTPNSPKASELHKMALTKACPDQNLQIKLAIRMDKPQNMKHSGYLWAFGKNVWKRWKKRFFVLVQVSQYTFAMCSYREKKSEPQELLQLDGYTVDYTDPQPGLDGGRAFFNAVKEGDTVIFASDDEQDRILWVQAMYRATGQSHKPVPPTQVQKLNSKGGAAAQMDAPISQFYADRAQKHGMDEFISANPCSFDHASLFEIVQRLTLDHRLNDTFCCLGWFSPGQVFVLDEYCARNGVRGCHRHLGYLGDLLERADRGAMIDPTLLHYSFAFCASHVHGNRPDGLGTVKVDEKERFEEIKERLRVILEHQITNFRYCFPFGRPEGALKATLSLLERVLMKDIVTPVPQEEVKGVIRKCLEQAAQLNYAKITEYAKIEGRKREMFEHPVFCLASQVMDLTIQNVGRLVTPAKKLEDTIRLAELVIEVLQQNQEHHAEAFAWWSDLMTEHAETFLAMYAVDMDAALEIQSPESWDSFPLFQLLNDFLRTDYHLCNGKFHKHLQDLYAPLVVRYVDLMESSIAQSITRGFEGESWVPVNNGSGTSEDLFWKLEALQTFIRDLHWPEEEFAKHLENRMKLMSSDMIENCVKRTRMAFESKLAKSSRGTDFRISAAICTMFNVMVDAKDQSSKLCAMEMGQEKQYHTQIDELIEESVKDMIQLMVAKFVVILEGLLAKISRYDEGTLFSSFMSFTVKAASKYVDVPKPGMDVADGYVTCVRHSQDILRDKVNEEVYIERLFDQWYTATMNLLGTWLTERMDQQLHLYQLKILIRIVKKKYRDFRLQGVLDSTLNSKMYDTVRNRLTLEEANASMKEGGMGGISMKDSDEEDEDDD</sequence>
<keyword evidence="6" id="KW-0653">Protein transport</keyword>
<evidence type="ECO:0000256" key="11">
    <source>
        <dbReference type="ARBA" id="ARBA00034103"/>
    </source>
</evidence>
<evidence type="ECO:0000313" key="17">
    <source>
        <dbReference type="RefSeq" id="XP_038826633.1"/>
    </source>
</evidence>
<evidence type="ECO:0000256" key="6">
    <source>
        <dbReference type="ARBA" id="ARBA00022927"/>
    </source>
</evidence>
<dbReference type="CDD" id="cd01234">
    <property type="entry name" value="PH_CADPS"/>
    <property type="match status" value="1"/>
</dbReference>